<dbReference type="Pfam" id="PF12802">
    <property type="entry name" value="MarR_2"/>
    <property type="match status" value="1"/>
</dbReference>
<comment type="caution">
    <text evidence="5">The sequence shown here is derived from an EMBL/GenBank/DDBJ whole genome shotgun (WGS) entry which is preliminary data.</text>
</comment>
<evidence type="ECO:0000259" key="4">
    <source>
        <dbReference type="SMART" id="SM00347"/>
    </source>
</evidence>
<dbReference type="SMART" id="SM00347">
    <property type="entry name" value="HTH_MARR"/>
    <property type="match status" value="1"/>
</dbReference>
<dbReference type="InterPro" id="IPR036390">
    <property type="entry name" value="WH_DNA-bd_sf"/>
</dbReference>
<evidence type="ECO:0000256" key="3">
    <source>
        <dbReference type="ARBA" id="ARBA00023163"/>
    </source>
</evidence>
<dbReference type="SUPFAM" id="SSF46785">
    <property type="entry name" value="Winged helix' DNA-binding domain"/>
    <property type="match status" value="1"/>
</dbReference>
<evidence type="ECO:0000256" key="1">
    <source>
        <dbReference type="ARBA" id="ARBA00023015"/>
    </source>
</evidence>
<organism evidence="5 6">
    <name type="scientific">Colwellia maritima</name>
    <dbReference type="NCBI Taxonomy" id="2912588"/>
    <lineage>
        <taxon>Bacteria</taxon>
        <taxon>Pseudomonadati</taxon>
        <taxon>Pseudomonadota</taxon>
        <taxon>Gammaproteobacteria</taxon>
        <taxon>Alteromonadales</taxon>
        <taxon>Colwelliaceae</taxon>
        <taxon>Colwellia</taxon>
    </lineage>
</organism>
<reference evidence="5" key="1">
    <citation type="submission" date="2022-01" db="EMBL/GenBank/DDBJ databases">
        <title>Colwellia maritima, isolated from seawater.</title>
        <authorList>
            <person name="Kristyanto S."/>
            <person name="Jung J."/>
            <person name="Jeon C.O."/>
        </authorList>
    </citation>
    <scope>NUCLEOTIDE SEQUENCE</scope>
    <source>
        <strain evidence="5">MSW7</strain>
    </source>
</reference>
<feature type="domain" description="HTH marR-type" evidence="4">
    <location>
        <begin position="35"/>
        <end position="136"/>
    </location>
</feature>
<dbReference type="Proteomes" id="UP001139646">
    <property type="component" value="Unassembled WGS sequence"/>
</dbReference>
<gene>
    <name evidence="5" type="ORF">L3081_01725</name>
</gene>
<dbReference type="PANTHER" id="PTHR42756">
    <property type="entry name" value="TRANSCRIPTIONAL REGULATOR, MARR"/>
    <property type="match status" value="1"/>
</dbReference>
<dbReference type="Gene3D" id="1.10.10.10">
    <property type="entry name" value="Winged helix-like DNA-binding domain superfamily/Winged helix DNA-binding domain"/>
    <property type="match status" value="1"/>
</dbReference>
<evidence type="ECO:0000313" key="5">
    <source>
        <dbReference type="EMBL" id="MCI2282345.1"/>
    </source>
</evidence>
<keyword evidence="2" id="KW-0238">DNA-binding</keyword>
<name>A0ABS9WX27_9GAMM</name>
<evidence type="ECO:0000313" key="6">
    <source>
        <dbReference type="Proteomes" id="UP001139646"/>
    </source>
</evidence>
<dbReference type="PANTHER" id="PTHR42756:SF1">
    <property type="entry name" value="TRANSCRIPTIONAL REPRESSOR OF EMRAB OPERON"/>
    <property type="match status" value="1"/>
</dbReference>
<protein>
    <submittedName>
        <fullName evidence="5">MarR family transcriptional regulator</fullName>
    </submittedName>
</protein>
<dbReference type="EMBL" id="JAKKSL010000001">
    <property type="protein sequence ID" value="MCI2282345.1"/>
    <property type="molecule type" value="Genomic_DNA"/>
</dbReference>
<accession>A0ABS9WX27</accession>
<sequence length="199" mass="22453">MKNIFSPIEQIDNLDAKVIAGIERLATLFKSSLQDTAKRYKLTPLQAQLLIFIAEHSTKLCSVTMLAKEFSVTKATASDSLKTLVNKSYIEKVYNPDDARAFSFVIVDIAKPMVNELTHFGLLMSSSLSSLNENELIQLCHLNLKMLNIFSQSGLITCRMCYSCQYYQQKNGGFYCHLMKKELPAKALRLDCPEHLKSS</sequence>
<keyword evidence="1" id="KW-0805">Transcription regulation</keyword>
<dbReference type="InterPro" id="IPR000835">
    <property type="entry name" value="HTH_MarR-typ"/>
</dbReference>
<keyword evidence="6" id="KW-1185">Reference proteome</keyword>
<keyword evidence="3" id="KW-0804">Transcription</keyword>
<dbReference type="RefSeq" id="WP_242282990.1">
    <property type="nucleotide sequence ID" value="NZ_JAKKSL010000001.1"/>
</dbReference>
<proteinExistence type="predicted"/>
<dbReference type="InterPro" id="IPR036388">
    <property type="entry name" value="WH-like_DNA-bd_sf"/>
</dbReference>
<evidence type="ECO:0000256" key="2">
    <source>
        <dbReference type="ARBA" id="ARBA00023125"/>
    </source>
</evidence>